<proteinExistence type="predicted"/>
<protein>
    <submittedName>
        <fullName evidence="3">Uncharacterized protein</fullName>
    </submittedName>
</protein>
<sequence length="168" mass="16929">MSAARGGGLRTLVALLVVALALVLPASAGRLDGAHFLRLPVELPVFLLLAALLPAGRAGRLLVIAAAVLAALSVVMRLADIGAGIAFARPFNPVLDIHLVGAGWNLLSGSIGTVGAAAPSAERRWPSSRSSRCCWPALPGWPRGPGIGAGPSGPGPRSSRPSASAFLP</sequence>
<evidence type="ECO:0000256" key="2">
    <source>
        <dbReference type="SAM" id="Phobius"/>
    </source>
</evidence>
<dbReference type="AlphaFoldDB" id="A0A1E3H638"/>
<feature type="compositionally biased region" description="Low complexity" evidence="1">
    <location>
        <begin position="155"/>
        <end position="168"/>
    </location>
</feature>
<evidence type="ECO:0000313" key="4">
    <source>
        <dbReference type="Proteomes" id="UP000094622"/>
    </source>
</evidence>
<feature type="region of interest" description="Disordered" evidence="1">
    <location>
        <begin position="142"/>
        <end position="168"/>
    </location>
</feature>
<organism evidence="3 4">
    <name type="scientific">Methylobrevis pamukkalensis</name>
    <dbReference type="NCBI Taxonomy" id="1439726"/>
    <lineage>
        <taxon>Bacteria</taxon>
        <taxon>Pseudomonadati</taxon>
        <taxon>Pseudomonadota</taxon>
        <taxon>Alphaproteobacteria</taxon>
        <taxon>Hyphomicrobiales</taxon>
        <taxon>Pleomorphomonadaceae</taxon>
        <taxon>Methylobrevis</taxon>
    </lineage>
</organism>
<keyword evidence="2" id="KW-1133">Transmembrane helix</keyword>
<comment type="caution">
    <text evidence="3">The sequence shown here is derived from an EMBL/GenBank/DDBJ whole genome shotgun (WGS) entry which is preliminary data.</text>
</comment>
<dbReference type="Proteomes" id="UP000094622">
    <property type="component" value="Unassembled WGS sequence"/>
</dbReference>
<feature type="compositionally biased region" description="Gly residues" evidence="1">
    <location>
        <begin position="143"/>
        <end position="152"/>
    </location>
</feature>
<reference evidence="3 4" key="1">
    <citation type="submission" date="2016-07" db="EMBL/GenBank/DDBJ databases">
        <title>Draft Genome Sequence of Methylobrevis pamukkalensis PK2.</title>
        <authorList>
            <person name="Vasilenko O.V."/>
            <person name="Doronina N.V."/>
            <person name="Shmareva M.N."/>
            <person name="Tarlachkov S.V."/>
            <person name="Mustakhimov I."/>
            <person name="Trotsenko Y.A."/>
        </authorList>
    </citation>
    <scope>NUCLEOTIDE SEQUENCE [LARGE SCALE GENOMIC DNA]</scope>
    <source>
        <strain evidence="3 4">PK2</strain>
    </source>
</reference>
<feature type="transmembrane region" description="Helical" evidence="2">
    <location>
        <begin position="62"/>
        <end position="87"/>
    </location>
</feature>
<evidence type="ECO:0000256" key="1">
    <source>
        <dbReference type="SAM" id="MobiDB-lite"/>
    </source>
</evidence>
<dbReference type="EMBL" id="MCRJ01000033">
    <property type="protein sequence ID" value="ODN70981.1"/>
    <property type="molecule type" value="Genomic_DNA"/>
</dbReference>
<gene>
    <name evidence="3" type="ORF">A6302_01682</name>
</gene>
<evidence type="ECO:0000313" key="3">
    <source>
        <dbReference type="EMBL" id="ODN70981.1"/>
    </source>
</evidence>
<keyword evidence="2" id="KW-0472">Membrane</keyword>
<feature type="transmembrane region" description="Helical" evidence="2">
    <location>
        <begin position="38"/>
        <end position="55"/>
    </location>
</feature>
<keyword evidence="4" id="KW-1185">Reference proteome</keyword>
<keyword evidence="2" id="KW-0812">Transmembrane</keyword>
<name>A0A1E3H638_9HYPH</name>
<accession>A0A1E3H638</accession>
<dbReference type="RefSeq" id="WP_083255599.1">
    <property type="nucleotide sequence ID" value="NZ_MCRJ01000033.1"/>
</dbReference>